<comment type="caution">
    <text evidence="1">The sequence shown here is derived from an EMBL/GenBank/DDBJ whole genome shotgun (WGS) entry which is preliminary data.</text>
</comment>
<keyword evidence="2" id="KW-1185">Reference proteome</keyword>
<dbReference type="Proteomes" id="UP000636960">
    <property type="component" value="Unassembled WGS sequence"/>
</dbReference>
<dbReference type="AlphaFoldDB" id="A0A919KA83"/>
<gene>
    <name evidence="1" type="ORF">Ari01nite_97970</name>
</gene>
<protein>
    <recommendedName>
        <fullName evidence="3">DUF2252 domain-containing protein</fullName>
    </recommendedName>
</protein>
<reference evidence="1" key="1">
    <citation type="submission" date="2021-01" db="EMBL/GenBank/DDBJ databases">
        <title>Whole genome shotgun sequence of Actinoplanes rishiriensis NBRC 108556.</title>
        <authorList>
            <person name="Komaki H."/>
            <person name="Tamura T."/>
        </authorList>
    </citation>
    <scope>NUCLEOTIDE SEQUENCE</scope>
    <source>
        <strain evidence="1">NBRC 108556</strain>
    </source>
</reference>
<dbReference type="RefSeq" id="WP_203791487.1">
    <property type="nucleotide sequence ID" value="NZ_BOMV01000130.1"/>
</dbReference>
<evidence type="ECO:0000313" key="2">
    <source>
        <dbReference type="Proteomes" id="UP000636960"/>
    </source>
</evidence>
<evidence type="ECO:0000313" key="1">
    <source>
        <dbReference type="EMBL" id="GIF02333.1"/>
    </source>
</evidence>
<name>A0A919KA83_9ACTN</name>
<proteinExistence type="predicted"/>
<dbReference type="PANTHER" id="PTHR39441">
    <property type="entry name" value="DUF2252 DOMAIN-CONTAINING PROTEIN"/>
    <property type="match status" value="1"/>
</dbReference>
<dbReference type="Pfam" id="PF10009">
    <property type="entry name" value="DUF2252"/>
    <property type="match status" value="1"/>
</dbReference>
<organism evidence="1 2">
    <name type="scientific">Paractinoplanes rishiriensis</name>
    <dbReference type="NCBI Taxonomy" id="1050105"/>
    <lineage>
        <taxon>Bacteria</taxon>
        <taxon>Bacillati</taxon>
        <taxon>Actinomycetota</taxon>
        <taxon>Actinomycetes</taxon>
        <taxon>Micromonosporales</taxon>
        <taxon>Micromonosporaceae</taxon>
        <taxon>Paractinoplanes</taxon>
    </lineage>
</organism>
<accession>A0A919KA83</accession>
<evidence type="ECO:0008006" key="3">
    <source>
        <dbReference type="Google" id="ProtNLM"/>
    </source>
</evidence>
<dbReference type="InterPro" id="IPR018721">
    <property type="entry name" value="DUF2252"/>
</dbReference>
<dbReference type="PANTHER" id="PTHR39441:SF1">
    <property type="entry name" value="DUF2252 DOMAIN-CONTAINING PROTEIN"/>
    <property type="match status" value="1"/>
</dbReference>
<dbReference type="EMBL" id="BOMV01000130">
    <property type="protein sequence ID" value="GIF02333.1"/>
    <property type="molecule type" value="Genomic_DNA"/>
</dbReference>
<sequence length="286" mass="31301">MAGEEVLADYRSTLTGRKLKEQRAGLDAADAALAKARTRDSLQAVGKLTTVADGRRRIISDPPLVVPIDQLLGFDIDVLLERLRKLLEAYSATLQSDRRRLLGHFTLADAAHKVVEVGSVGTRAWILLLEADGTDDVLLLQAKQAQASALAEYAGASQYANQGERVVSGQHLRQATSDIFLGWMRARPVGREDEDYYVRQLRDWKLSAVIEEMSPQSMNVYARLCGWTLARGHARAGDRVAIAGYLGKSPTFDEAVADFAETYATQTERDHALLAAAVTAGHVEAR</sequence>